<dbReference type="EMBL" id="FOCM01000008">
    <property type="protein sequence ID" value="SEN97076.1"/>
    <property type="molecule type" value="Genomic_DNA"/>
</dbReference>
<evidence type="ECO:0000313" key="1">
    <source>
        <dbReference type="EMBL" id="SEN97076.1"/>
    </source>
</evidence>
<sequence length="203" mass="22879">MMGRPMPRKRTHAAKKVSAQVCEKRIIYAKLKEDVEFKEPSSLYKAFETEEARDQNLNRSAEEHQGQCLTDAPVRPIAPMRRWAGVLMNTNGFENAPDLASALGFSLKNNGKSSFRIDYERYRAFFDDQTISDEQKDQLIEMLFTIGHAFYDAGFAYEFANVDSSQACGKHEETQDDSAACGQGVLSSPDITLREQFNLCAAE</sequence>
<dbReference type="Proteomes" id="UP000199372">
    <property type="component" value="Unassembled WGS sequence"/>
</dbReference>
<dbReference type="AlphaFoldDB" id="A0A1H8KWW4"/>
<keyword evidence="2" id="KW-1185">Reference proteome</keyword>
<proteinExistence type="predicted"/>
<name>A0A1H8KWW4_9RHOB</name>
<reference evidence="2" key="1">
    <citation type="submission" date="2016-10" db="EMBL/GenBank/DDBJ databases">
        <authorList>
            <person name="Varghese N."/>
            <person name="Submissions S."/>
        </authorList>
    </citation>
    <scope>NUCLEOTIDE SEQUENCE [LARGE SCALE GENOMIC DNA]</scope>
    <source>
        <strain evidence="2">DSM 26893</strain>
    </source>
</reference>
<gene>
    <name evidence="1" type="ORF">SAMN04488011_108179</name>
</gene>
<protein>
    <submittedName>
        <fullName evidence="1">Uncharacterized protein</fullName>
    </submittedName>
</protein>
<evidence type="ECO:0000313" key="2">
    <source>
        <dbReference type="Proteomes" id="UP000199372"/>
    </source>
</evidence>
<organism evidence="1 2">
    <name type="scientific">Palleronia pelagia</name>
    <dbReference type="NCBI Taxonomy" id="387096"/>
    <lineage>
        <taxon>Bacteria</taxon>
        <taxon>Pseudomonadati</taxon>
        <taxon>Pseudomonadota</taxon>
        <taxon>Alphaproteobacteria</taxon>
        <taxon>Rhodobacterales</taxon>
        <taxon>Roseobacteraceae</taxon>
        <taxon>Palleronia</taxon>
    </lineage>
</organism>
<accession>A0A1H8KWW4</accession>